<dbReference type="InterPro" id="IPR000601">
    <property type="entry name" value="PKD_dom"/>
</dbReference>
<evidence type="ECO:0000313" key="19">
    <source>
        <dbReference type="Proteomes" id="UP000230066"/>
    </source>
</evidence>
<feature type="transmembrane region" description="Helical" evidence="14">
    <location>
        <begin position="2436"/>
        <end position="2454"/>
    </location>
</feature>
<evidence type="ECO:0000256" key="8">
    <source>
        <dbReference type="ARBA" id="ARBA00023069"/>
    </source>
</evidence>
<feature type="disulfide bond" evidence="12">
    <location>
        <begin position="3025"/>
        <end position="3038"/>
    </location>
</feature>
<dbReference type="InterPro" id="IPR002859">
    <property type="entry name" value="PKD/REJ-like"/>
</dbReference>
<keyword evidence="9 14" id="KW-0472">Membrane</keyword>
<comment type="subcellular location">
    <subcellularLocation>
        <location evidence="2">Cell membrane</location>
        <topology evidence="2">Multi-pass membrane protein</topology>
    </subcellularLocation>
    <subcellularLocation>
        <location evidence="1">Cell projection</location>
        <location evidence="1">Cilium</location>
    </subcellularLocation>
</comment>
<evidence type="ECO:0000256" key="1">
    <source>
        <dbReference type="ARBA" id="ARBA00004138"/>
    </source>
</evidence>
<feature type="chain" id="PRO_5020038692" description="Polycystin-1" evidence="15">
    <location>
        <begin position="39"/>
        <end position="3480"/>
    </location>
</feature>
<feature type="domain" description="PKD" evidence="16">
    <location>
        <begin position="542"/>
        <end position="597"/>
    </location>
</feature>
<evidence type="ECO:0000256" key="11">
    <source>
        <dbReference type="ARBA" id="ARBA00023273"/>
    </source>
</evidence>
<dbReference type="PANTHER" id="PTHR10877:SF194">
    <property type="entry name" value="LOCATION OF VULVA DEFECTIVE 1"/>
    <property type="match status" value="1"/>
</dbReference>
<evidence type="ECO:0000256" key="4">
    <source>
        <dbReference type="ARBA" id="ARBA00022475"/>
    </source>
</evidence>
<keyword evidence="5 14" id="KW-0812">Transmembrane</keyword>
<dbReference type="InterPro" id="IPR042060">
    <property type="entry name" value="PLAT_polycystin1"/>
</dbReference>
<dbReference type="InterPro" id="IPR046791">
    <property type="entry name" value="Polycystin_dom"/>
</dbReference>
<dbReference type="InterPro" id="IPR003915">
    <property type="entry name" value="PKD_2"/>
</dbReference>
<keyword evidence="10" id="KW-0325">Glycoprotein</keyword>
<feature type="transmembrane region" description="Helical" evidence="14">
    <location>
        <begin position="2815"/>
        <end position="2842"/>
    </location>
</feature>
<dbReference type="Pfam" id="PF00801">
    <property type="entry name" value="PKD"/>
    <property type="match status" value="1"/>
</dbReference>
<organism evidence="18 19">
    <name type="scientific">Fasciola hepatica</name>
    <name type="common">Liver fluke</name>
    <dbReference type="NCBI Taxonomy" id="6192"/>
    <lineage>
        <taxon>Eukaryota</taxon>
        <taxon>Metazoa</taxon>
        <taxon>Spiralia</taxon>
        <taxon>Lophotrochozoa</taxon>
        <taxon>Platyhelminthes</taxon>
        <taxon>Trematoda</taxon>
        <taxon>Digenea</taxon>
        <taxon>Plagiorchiida</taxon>
        <taxon>Echinostomata</taxon>
        <taxon>Echinostomatoidea</taxon>
        <taxon>Fasciolidae</taxon>
        <taxon>Fasciola</taxon>
    </lineage>
</organism>
<dbReference type="SUPFAM" id="SSF49723">
    <property type="entry name" value="Lipase/lipooxygenase domain (PLAT/LH2 domain)"/>
    <property type="match status" value="1"/>
</dbReference>
<dbReference type="InterPro" id="IPR035986">
    <property type="entry name" value="PKD_dom_sf"/>
</dbReference>
<dbReference type="EMBL" id="JXXN02000201">
    <property type="protein sequence ID" value="THD28241.1"/>
    <property type="molecule type" value="Genomic_DNA"/>
</dbReference>
<dbReference type="GO" id="GO:0005262">
    <property type="term" value="F:calcium channel activity"/>
    <property type="evidence" value="ECO:0007669"/>
    <property type="project" value="TreeGrafter"/>
</dbReference>
<dbReference type="InterPro" id="IPR036392">
    <property type="entry name" value="PLAT/LH2_dom_sf"/>
</dbReference>
<evidence type="ECO:0000313" key="18">
    <source>
        <dbReference type="EMBL" id="THD28241.1"/>
    </source>
</evidence>
<evidence type="ECO:0000256" key="10">
    <source>
        <dbReference type="ARBA" id="ARBA00023180"/>
    </source>
</evidence>
<evidence type="ECO:0000256" key="5">
    <source>
        <dbReference type="ARBA" id="ARBA00022692"/>
    </source>
</evidence>
<dbReference type="InterPro" id="IPR051223">
    <property type="entry name" value="Polycystin"/>
</dbReference>
<keyword evidence="19" id="KW-1185">Reference proteome</keyword>
<dbReference type="SMART" id="SM00308">
    <property type="entry name" value="LH2"/>
    <property type="match status" value="1"/>
</dbReference>
<dbReference type="SUPFAM" id="SSF49299">
    <property type="entry name" value="PKD domain"/>
    <property type="match status" value="4"/>
</dbReference>
<feature type="transmembrane region" description="Helical" evidence="14">
    <location>
        <begin position="2925"/>
        <end position="2942"/>
    </location>
</feature>
<feature type="domain" description="PLAT" evidence="17">
    <location>
        <begin position="2479"/>
        <end position="2598"/>
    </location>
</feature>
<feature type="transmembrane region" description="Helical" evidence="14">
    <location>
        <begin position="2641"/>
        <end position="2663"/>
    </location>
</feature>
<dbReference type="CDD" id="cd01752">
    <property type="entry name" value="PLAT_polycystin"/>
    <property type="match status" value="1"/>
</dbReference>
<dbReference type="CDD" id="cd00146">
    <property type="entry name" value="PKD"/>
    <property type="match status" value="1"/>
</dbReference>
<dbReference type="Pfam" id="PF01477">
    <property type="entry name" value="PLAT"/>
    <property type="match status" value="1"/>
</dbReference>
<feature type="transmembrane region" description="Helical" evidence="14">
    <location>
        <begin position="3308"/>
        <end position="3328"/>
    </location>
</feature>
<keyword evidence="4" id="KW-1003">Cell membrane</keyword>
<dbReference type="InterPro" id="IPR013783">
    <property type="entry name" value="Ig-like_fold"/>
</dbReference>
<protein>
    <recommendedName>
        <fullName evidence="20">Polycystin-1</fullName>
    </recommendedName>
</protein>
<dbReference type="InterPro" id="IPR022409">
    <property type="entry name" value="PKD/Chitinase_dom"/>
</dbReference>
<feature type="transmembrane region" description="Helical" evidence="14">
    <location>
        <begin position="3364"/>
        <end position="3389"/>
    </location>
</feature>
<dbReference type="InterPro" id="IPR013122">
    <property type="entry name" value="PKD1_2_channel"/>
</dbReference>
<evidence type="ECO:0000259" key="17">
    <source>
        <dbReference type="PROSITE" id="PS50095"/>
    </source>
</evidence>
<evidence type="ECO:0000256" key="9">
    <source>
        <dbReference type="ARBA" id="ARBA00023136"/>
    </source>
</evidence>
<accession>A0A4E0RN37</accession>
<evidence type="ECO:0000256" key="12">
    <source>
        <dbReference type="PIRSR" id="PIRSR603915-2"/>
    </source>
</evidence>
<keyword evidence="11" id="KW-0966">Cell projection</keyword>
<feature type="transmembrane region" description="Helical" evidence="14">
    <location>
        <begin position="3216"/>
        <end position="3237"/>
    </location>
</feature>
<feature type="signal peptide" evidence="15">
    <location>
        <begin position="1"/>
        <end position="38"/>
    </location>
</feature>
<keyword evidence="7 14" id="KW-1133">Transmembrane helix</keyword>
<reference evidence="18" key="1">
    <citation type="submission" date="2019-03" db="EMBL/GenBank/DDBJ databases">
        <title>Improved annotation for the trematode Fasciola hepatica.</title>
        <authorList>
            <person name="Choi Y.-J."/>
            <person name="Martin J."/>
            <person name="Mitreva M."/>
        </authorList>
    </citation>
    <scope>NUCLEOTIDE SEQUENCE [LARGE SCALE GENOMIC DNA]</scope>
</reference>
<evidence type="ECO:0000256" key="2">
    <source>
        <dbReference type="ARBA" id="ARBA00004651"/>
    </source>
</evidence>
<dbReference type="Pfam" id="PF02010">
    <property type="entry name" value="REJ"/>
    <property type="match status" value="1"/>
</dbReference>
<dbReference type="Pfam" id="PF20519">
    <property type="entry name" value="Polycystin_dom"/>
    <property type="match status" value="1"/>
</dbReference>
<keyword evidence="8" id="KW-0969">Cilium</keyword>
<evidence type="ECO:0008006" key="20">
    <source>
        <dbReference type="Google" id="ProtNLM"/>
    </source>
</evidence>
<keyword evidence="6 15" id="KW-0732">Signal</keyword>
<evidence type="ECO:0000256" key="14">
    <source>
        <dbReference type="SAM" id="Phobius"/>
    </source>
</evidence>
<evidence type="ECO:0000259" key="16">
    <source>
        <dbReference type="PROSITE" id="PS50093"/>
    </source>
</evidence>
<comment type="caution">
    <text evidence="18">The sequence shown here is derived from an EMBL/GenBank/DDBJ whole genome shotgun (WGS) entry which is preliminary data.</text>
</comment>
<dbReference type="GO" id="GO:0005929">
    <property type="term" value="C:cilium"/>
    <property type="evidence" value="ECO:0007669"/>
    <property type="project" value="UniProtKB-SubCell"/>
</dbReference>
<dbReference type="GO" id="GO:0050982">
    <property type="term" value="P:detection of mechanical stimulus"/>
    <property type="evidence" value="ECO:0007669"/>
    <property type="project" value="TreeGrafter"/>
</dbReference>
<sequence length="3480" mass="387933">MDWWKTILTTSHMRAKSMKMSVLYLMVFLILKSDQVNGQTCYRVNLESRVLKYAATFQNLNENAKNRQVCAITCGADGFLFGGNWMSSVCLCGNSTPSQTDPDANCSQWNQILVFPKVETTPRLSPLTINSSKTVWYTGEPISFTITKPAGISPTATYFISFGDTDAEPELLSDPNAPISVQYSRSGGVRIWVAAIDKNVTVSSGTLSLQILAPVTESDVSFECPEETTEDSSVRCKLSIRKGSHLFGNIQFGPNFIEPFSVPQPENDQLGLGSRRFTDQLTTCDSGTLIVSGIQARYYGLVTRIEILITELVSFDLLHLRVTCPNGQKYQFMDNKCAPDSNGSDCGNQVFYIFIQDCNQNKSAGCEKKWRQMKLDEVSTVENYDYTLVEKSSITPTKKGRQLIELSSDWAMEPGDRIGIQFVGSNPIGCANKNSSQTGDLVSDIQNLILGATLSSTSLKRSTKIAQINAWSTLARELTVSGRMNRAGSSSITLTLNTFFLEESSMTFTRDITVLQAFNDTKLVSRTFKIGTDAPLTLNPHSGVATQYNWSFGDGTSNQITNEKTVNHSYSSEGTFPLTVNISNDFNFLVVNDTVSIRQPMQFTAIEANDTEVGKPTVIKLIISPSPSPNSGIQCVWKFNGTEDCKGQIPSCQHTYTQPGVYQIQVVCTNLITTQNQSAQNIAYSLLKGLQILTKSFAVGKERRLIFSFTDGSDLSAKMLINGSEKKTVIDYQSKRILSEPFDVNNAQEFQYELEVTDRSGPNPFSGVFAFDIPVQKITMNFSVSKLIVNQDFSLSVGIPEATGVKMIVDWGDGSVNSNYSVKPAQPWQQTKPFTKAYIQPGIYTIAVTAESGESSLTERQIITVQGAVPDYTVEGDSSSAPLNQKYGIRLVAIGTGVPGFARITIDWGDQTTPEEMTFYENETYFHVYTTEKQNSIKIVIANDVGNKSCTRSVNVQKSIENFGCPWTGAPVKVGTQVDFEVLMKSAENVQLNVICESNAQPITLYLPVADDKKVPCQYNSPGIRNANITVIHPTGNKQCILPVDVRLPVTGITANIEEPKECSSLRTFVEIAFNGMDQEFPTLAEYTIDWGDGSDLDKGPLQLSKMPLNIPHTWPRFQNYMIVITVDNGVGAWKVNKTIGIFSRILSVDLSVTVNATGQSGYGFERNNFALYVPTRLTVLADGRTDNVANTEFVITYMDSQRDVTLPQAPSNYQVYTFTEPGPVQIKATGSNAISNVSRTKTIYLRATLRGLRLSVPYSLVKPNQESLLKISFEAVSSDTCICVTKSDSEGSVVIPAEGKQPQDCKPCPLHKPTYRTPVNNSLLIPIMYSKVTSDLIKVEAINTESSVSGSLFVTVSEETCIPPRIILVRSELGDSSRPIPVQDHRPTTIETRLSASQCVSGSQYSIGWTLDKVNEDTLDSEQKIDVSGLSSAQTMTLIIPVDLLEPGTYAATITMTVQQPSVLNPTVLTRTVYLMRSYPSLVVQFDEGNPISMKVGLDQPEICLYPEVHSYDPGIASRLLPQNINNWTWHCAQSHEKLTDDLVYPKPPGYSHPFPKAGCFGEGPGQLNLTAGSLCFSTDNLEPNKKYRMQVRGTSDDGRSTMAVMDLVTQAGRVPTVRLRCTIPTLCRTPPKGITESIAWGVAQSDDLYLTAGVSEIPPGASVSYSWGLRMTYPTTLGPVLSKSVLSYYTEGYDKFTLKIKKDFLTSDESATGCVVCANVGYAGSVGTSCLRFVYLKPPTEGTCTHRMASNTTACITCIDFISNFGQPVYQFYLNTNPRTIVAVDDNPSVCINLPITKVAVKLCVAVSDTFGNTITDCFAEVTVPSPPKADVVKSLAELMSTGNATLQNIVLTGNLTTKASAVAAVADTLSEWNSLLAQEQAGLPVNKTTVNEQRNQRAEIISQAVAVSSTMVPTDAPSVLLSTTAVKSLIQNGGDMDRSSQVLLTGMLSRVTKELAQLVATENSEEQRAVADEVLHNVVSLIKVMNSQINDAVPKDIVRDRAKLDYDVDLESTGLSSSGDEVWEELSLENAASKQSSTVAASSLTFGSILETRMNLVGPMLVDGNDPVITETPTTVVGMVKRSGTNLTDYSMPQSAQGTRIIVPDLCGTLNSSNISCDESLTIQSTTTATNVFSFLKSAQSGIKVTSYSETVSLSIYSNGTALKFYTAERPFEIFIGKKPDFIPPEFTSIDPQNNRSQLPPSRIAADNNEVYQALLVTQFVLPDDNSGLTFQLLPEDVEACPQYLAFASLVQPPIISQSSGDYDFWQALPKNTADCSNGNMNDTDKEDYLYTFFLDNSQLLAARTKALSKTMATTLSPEAKARVYIGYRQLNPTEIDKYGPNNPPPVPYPHRDQINNTALSRAFVSSCVSTKTENPTAWTTSGCLVGKRTTTVRTQCFCWHLSTFAAGWLELPNAIDFDYVFANMDFTKNPTLYATEIAILGIFILLFIWARRADLKDMEKLGVTPLAENNPKHEYLYEFIVSTGQRTGSGTDSKVCCILSGDYGETGPFVLRDPRRKVLQRGNVDRFLLACPQPLGNLIYCRLWHDNSGQGDRASWYCNYVGVVDLQTREKSHFIVGKWFAVEEEDGQVDRLIPVSSREEMLTFAHMFSTSVSRNMSEDHLWISVVARRAMSRFTRLERVACCLLLLFLSMLTSCMFYKGEGAIKQPNLFTIGPFAFTAQEVFVAVINNLITFVPVFLVTYLFRTSRLHTSHATKLREVVEDHLNETIDATKLPPITETATIQQRTLQTTLFYQNRYQTEEEKKQTRRSERSCPWQMRILAWTILILCLAAAATFTTFYGVSFGEAACKKWLTSLFLSFFTSVLLVQPIKVMLLALFISFACKQTDRVDDIEILVEEDALIEGLGRRYQLQLDEEYLHDEYLMRNFKPKRLKVLPPDPMELERARALRVKQRRANDIMREIFFYVIFLILLLLVTTGFRDPNAFRLKKSLQTEFFPDEYNQMHTVDDFNNWVRQTLIPGLRAKRWYNRDPPLHQRGFLKDRSDRIIGYGLMRQVRTKPNSCNVYDKMKPMVKNCYSTYDLLQQDKQSYGDGWIPFNGNSKRNNSSPEFTYTSQSDLHGIPYMGDVTWYSGGGYVFLLRGTEEEMQRNFDKLDQEHWIDFSTRAIIVQLSIFNPNINLFAIITALIEKPGTGALIPSYRIETANLFGSAATEAGRLDMAFQIVFILALIGYMIKEIRNIYHEKCNYFKMFWSYVEWFILIGSFAAIAAYVYMIVATKEAISEFSRTHGNVFMNFQFLAYWNESLTYLTALICFVCTLKLVRLFRFNQRIGLLGSVLRYAAKDMKYFMIVFFVMFFAFVLVFYLLYADTLEGFRSFLGSTETCMQIILGKFDFTSMYEREMILGPLLFALFTLCVIFVMVSMFVAILDDSFRRVLEDLELQSKDHEMTQFILAQFVLWTGLSRTSWGKRLVESTQATQEPTFLADSEWELNNKLNELTRMMDEFLSYVQINQLAESEK</sequence>
<dbReference type="Gene3D" id="1.10.287.70">
    <property type="match status" value="1"/>
</dbReference>
<evidence type="ECO:0000256" key="13">
    <source>
        <dbReference type="PROSITE-ProRule" id="PRU00152"/>
    </source>
</evidence>
<dbReference type="SMART" id="SM00089">
    <property type="entry name" value="PKD"/>
    <property type="match status" value="3"/>
</dbReference>
<dbReference type="GO" id="GO:0005509">
    <property type="term" value="F:calcium ion binding"/>
    <property type="evidence" value="ECO:0007669"/>
    <property type="project" value="InterPro"/>
</dbReference>
<feature type="transmembrane region" description="Helical" evidence="14">
    <location>
        <begin position="3179"/>
        <end position="3196"/>
    </location>
</feature>
<dbReference type="Pfam" id="PF08016">
    <property type="entry name" value="PKD_channel"/>
    <property type="match status" value="1"/>
</dbReference>
<feature type="transmembrane region" description="Helical" evidence="14">
    <location>
        <begin position="2783"/>
        <end position="2803"/>
    </location>
</feature>
<dbReference type="GO" id="GO:0005886">
    <property type="term" value="C:plasma membrane"/>
    <property type="evidence" value="ECO:0007669"/>
    <property type="project" value="UniProtKB-SubCell"/>
</dbReference>
<proteinExistence type="inferred from homology"/>
<dbReference type="PANTHER" id="PTHR10877">
    <property type="entry name" value="POLYCYSTIN FAMILY MEMBER"/>
    <property type="match status" value="1"/>
</dbReference>
<dbReference type="Gene3D" id="2.60.60.20">
    <property type="entry name" value="PLAT/LH2 domain"/>
    <property type="match status" value="1"/>
</dbReference>
<feature type="transmembrane region" description="Helical" evidence="14">
    <location>
        <begin position="3267"/>
        <end position="3287"/>
    </location>
</feature>
<dbReference type="PRINTS" id="PR01433">
    <property type="entry name" value="POLYCYSTIN2"/>
</dbReference>
<evidence type="ECO:0000256" key="3">
    <source>
        <dbReference type="ARBA" id="ARBA00007200"/>
    </source>
</evidence>
<comment type="caution">
    <text evidence="13">Lacks conserved residue(s) required for the propagation of feature annotation.</text>
</comment>
<evidence type="ECO:0000256" key="6">
    <source>
        <dbReference type="ARBA" id="ARBA00022729"/>
    </source>
</evidence>
<comment type="similarity">
    <text evidence="3">Belongs to the polycystin family.</text>
</comment>
<dbReference type="PROSITE" id="PS50095">
    <property type="entry name" value="PLAT"/>
    <property type="match status" value="1"/>
</dbReference>
<dbReference type="Proteomes" id="UP000230066">
    <property type="component" value="Unassembled WGS sequence"/>
</dbReference>
<dbReference type="PROSITE" id="PS50093">
    <property type="entry name" value="PKD"/>
    <property type="match status" value="2"/>
</dbReference>
<evidence type="ECO:0000256" key="15">
    <source>
        <dbReference type="SAM" id="SignalP"/>
    </source>
</evidence>
<feature type="transmembrane region" description="Helical" evidence="14">
    <location>
        <begin position="2686"/>
        <end position="2707"/>
    </location>
</feature>
<dbReference type="InterPro" id="IPR001024">
    <property type="entry name" value="PLAT/LH2_dom"/>
</dbReference>
<dbReference type="Gene3D" id="2.60.40.10">
    <property type="entry name" value="Immunoglobulins"/>
    <property type="match status" value="2"/>
</dbReference>
<gene>
    <name evidence="18" type="ORF">D915_000945</name>
</gene>
<evidence type="ECO:0000256" key="7">
    <source>
        <dbReference type="ARBA" id="ARBA00022989"/>
    </source>
</evidence>
<feature type="domain" description="PKD" evidence="16">
    <location>
        <begin position="637"/>
        <end position="670"/>
    </location>
</feature>
<name>A0A4E0RN37_FASHE</name>